<keyword evidence="1" id="KW-1133">Transmembrane helix</keyword>
<evidence type="ECO:0000256" key="1">
    <source>
        <dbReference type="SAM" id="Phobius"/>
    </source>
</evidence>
<dbReference type="RefSeq" id="WP_004267260.1">
    <property type="nucleotide sequence ID" value="NC_013922.1"/>
</dbReference>
<dbReference type="eggNOG" id="arCOG13465">
    <property type="taxonomic scope" value="Archaea"/>
</dbReference>
<name>D3SWP2_NATMM</name>
<evidence type="ECO:0000313" key="2">
    <source>
        <dbReference type="EMBL" id="ADD05774.1"/>
    </source>
</evidence>
<dbReference type="GeneID" id="8825055"/>
<dbReference type="HOGENOM" id="CLU_2893341_0_0_2"/>
<dbReference type="EMBL" id="CP001932">
    <property type="protein sequence ID" value="ADD05774.1"/>
    <property type="molecule type" value="Genomic_DNA"/>
</dbReference>
<evidence type="ECO:0000313" key="5">
    <source>
        <dbReference type="Proteomes" id="UP000011543"/>
    </source>
</evidence>
<protein>
    <submittedName>
        <fullName evidence="2">Uncharacterized protein</fullName>
    </submittedName>
</protein>
<keyword evidence="1" id="KW-0472">Membrane</keyword>
<dbReference type="PaxDb" id="547559-Nmag_2207"/>
<keyword evidence="4" id="KW-1185">Reference proteome</keyword>
<dbReference type="KEGG" id="nmg:Nmag_2207"/>
<accession>D3SWP2</accession>
<dbReference type="OrthoDB" id="203907at2157"/>
<evidence type="ECO:0000313" key="3">
    <source>
        <dbReference type="EMBL" id="ELY30151.1"/>
    </source>
</evidence>
<keyword evidence="1" id="KW-0812">Transmembrane</keyword>
<dbReference type="EMBL" id="AOHS01000032">
    <property type="protein sequence ID" value="ELY30151.1"/>
    <property type="molecule type" value="Genomic_DNA"/>
</dbReference>
<reference evidence="3 5" key="3">
    <citation type="journal article" date="2014" name="PLoS Genet.">
        <title>Phylogenetically driven sequencing of extremely halophilic archaea reveals strategies for static and dynamic osmo-response.</title>
        <authorList>
            <person name="Becker E.A."/>
            <person name="Seitzer P.M."/>
            <person name="Tritt A."/>
            <person name="Larsen D."/>
            <person name="Krusor M."/>
            <person name="Yao A.I."/>
            <person name="Wu D."/>
            <person name="Madern D."/>
            <person name="Eisen J.A."/>
            <person name="Darling A.E."/>
            <person name="Facciotti M.T."/>
        </authorList>
    </citation>
    <scope>NUCLEOTIDE SEQUENCE [LARGE SCALE GENOMIC DNA]</scope>
    <source>
        <strain evidence="5">ATCC 43099 / DSM 3394 / CCM 3739 / CIP 104546 / IAM 13178 / JCM 8861 / NBRC 102185 / NCIMB 2190 / MS3</strain>
        <strain evidence="3">MS-3</strain>
    </source>
</reference>
<dbReference type="AlphaFoldDB" id="D3SWP2"/>
<dbReference type="Proteomes" id="UP000011543">
    <property type="component" value="Unassembled WGS sequence"/>
</dbReference>
<reference evidence="4" key="1">
    <citation type="submission" date="2010-02" db="EMBL/GenBank/DDBJ databases">
        <title>Complete sequence of chromosome of Natrialba magadii ATCC 43099.</title>
        <authorList>
            <consortium name="US DOE Joint Genome Institute"/>
            <person name="Lucas S."/>
            <person name="Copeland A."/>
            <person name="Lapidus A."/>
            <person name="Cheng J.-F."/>
            <person name="Bruce D."/>
            <person name="Goodwin L."/>
            <person name="Pitluck S."/>
            <person name="Davenport K."/>
            <person name="Saunders E."/>
            <person name="Detter J.C."/>
            <person name="Han C."/>
            <person name="Tapia R."/>
            <person name="Land M."/>
            <person name="Hauser L."/>
            <person name="Kyrpides N."/>
            <person name="Mikhailova N."/>
            <person name="De Castro R.E."/>
            <person name="Maupin-Furlow J.A."/>
            <person name="Woyke T."/>
        </authorList>
    </citation>
    <scope>NUCLEOTIDE SEQUENCE [LARGE SCALE GENOMIC DNA]</scope>
    <source>
        <strain evidence="4">ATCC 43099 / DSM 3394 / CCM 3739 / CIP 104546 / IAM 13178 / JCM 8861 / NBRC 102185 / NCIMB 2190 / MS3</strain>
    </source>
</reference>
<dbReference type="Proteomes" id="UP000001879">
    <property type="component" value="Chromosome"/>
</dbReference>
<organism evidence="2 4">
    <name type="scientific">Natrialba magadii (strain ATCC 43099 / DSM 3394 / CCM 3739 / CIP 104546 / IAM 13178 / JCM 8861 / NBRC 102185 / NCIMB 2190 / MS3)</name>
    <name type="common">Natronobacterium magadii</name>
    <dbReference type="NCBI Taxonomy" id="547559"/>
    <lineage>
        <taxon>Archaea</taxon>
        <taxon>Methanobacteriati</taxon>
        <taxon>Methanobacteriota</taxon>
        <taxon>Stenosarchaea group</taxon>
        <taxon>Halobacteria</taxon>
        <taxon>Halobacteriales</taxon>
        <taxon>Natrialbaceae</taxon>
        <taxon>Natrialba</taxon>
    </lineage>
</organism>
<dbReference type="PATRIC" id="fig|547559.17.peg.1846"/>
<reference evidence="2" key="4">
    <citation type="submission" date="2016-09" db="EMBL/GenBank/DDBJ databases">
        <authorList>
            <person name="Pfeiffer F."/>
        </authorList>
    </citation>
    <scope>NUCLEOTIDE SEQUENCE</scope>
    <source>
        <strain evidence="2">ATCC 43099</strain>
    </source>
</reference>
<sequence length="62" mass="6593">MNPAGALLFLFGLAVVTFPEKLLRVFFFGLLQEGTLSSAGALFYRLIGGFFMFAGVAVAVGM</sequence>
<feature type="transmembrane region" description="Helical" evidence="1">
    <location>
        <begin position="43"/>
        <end position="61"/>
    </location>
</feature>
<gene>
    <name evidence="2" type="ordered locus">Nmag_2207</name>
    <name evidence="3" type="ORF">C500_09364</name>
</gene>
<reference evidence="2 4" key="2">
    <citation type="journal article" date="2012" name="BMC Genomics">
        <title>A comparative genomics perspective on the genetic content of the alkaliphilic haloarchaeon Natrialba magadii ATCC 43099T.</title>
        <authorList>
            <person name="Siddaramappa S."/>
            <person name="Challacombe J.F."/>
            <person name="Decastro R.E."/>
            <person name="Pfeiffer F."/>
            <person name="Sastre D.E."/>
            <person name="Gimenez M.I."/>
            <person name="Paggi R.A."/>
            <person name="Detter J.C."/>
            <person name="Davenport K.W."/>
            <person name="Goodwin L.A."/>
            <person name="Kyrpides N."/>
            <person name="Tapia R."/>
            <person name="Pitluck S."/>
            <person name="Lucas S."/>
            <person name="Woyke T."/>
            <person name="Maupin-Furlow J.A."/>
        </authorList>
    </citation>
    <scope>NUCLEOTIDE SEQUENCE [LARGE SCALE GENOMIC DNA]</scope>
    <source>
        <strain evidence="2">ATCC 43099</strain>
        <strain evidence="4">ATCC 43099 / DSM 3394 / CCM 3739 / CIP 104546 / IAM 13178 / JCM 8861 / NBRC 102185 / NCIMB 2190 / MS3</strain>
    </source>
</reference>
<proteinExistence type="predicted"/>
<evidence type="ECO:0000313" key="4">
    <source>
        <dbReference type="Proteomes" id="UP000001879"/>
    </source>
</evidence>